<gene>
    <name evidence="1" type="ORF">MRB53_005820</name>
</gene>
<name>A0ACC2MG12_PERAE</name>
<evidence type="ECO:0000313" key="2">
    <source>
        <dbReference type="Proteomes" id="UP001234297"/>
    </source>
</evidence>
<dbReference type="EMBL" id="CM056810">
    <property type="protein sequence ID" value="KAJ8644072.1"/>
    <property type="molecule type" value="Genomic_DNA"/>
</dbReference>
<proteinExistence type="predicted"/>
<organism evidence="1 2">
    <name type="scientific">Persea americana</name>
    <name type="common">Avocado</name>
    <dbReference type="NCBI Taxonomy" id="3435"/>
    <lineage>
        <taxon>Eukaryota</taxon>
        <taxon>Viridiplantae</taxon>
        <taxon>Streptophyta</taxon>
        <taxon>Embryophyta</taxon>
        <taxon>Tracheophyta</taxon>
        <taxon>Spermatophyta</taxon>
        <taxon>Magnoliopsida</taxon>
        <taxon>Magnoliidae</taxon>
        <taxon>Laurales</taxon>
        <taxon>Lauraceae</taxon>
        <taxon>Persea</taxon>
    </lineage>
</organism>
<evidence type="ECO:0000313" key="1">
    <source>
        <dbReference type="EMBL" id="KAJ8644072.1"/>
    </source>
</evidence>
<dbReference type="Proteomes" id="UP001234297">
    <property type="component" value="Chromosome 2"/>
</dbReference>
<keyword evidence="2" id="KW-1185">Reference proteome</keyword>
<comment type="caution">
    <text evidence="1">The sequence shown here is derived from an EMBL/GenBank/DDBJ whole genome shotgun (WGS) entry which is preliminary data.</text>
</comment>
<sequence length="105" mass="11666">MWPKLLRSQGVEGESKRGTSERWKERAGSGEGEGKREKRAEREREKGRGKERAWRARVAEKDRKGGRGSGMGNSGNADFILEMPIILISGNNTIDLLSLTVALQV</sequence>
<protein>
    <submittedName>
        <fullName evidence="1">Uncharacterized protein</fullName>
    </submittedName>
</protein>
<reference evidence="1 2" key="1">
    <citation type="journal article" date="2022" name="Hortic Res">
        <title>A haplotype resolved chromosomal level avocado genome allows analysis of novel avocado genes.</title>
        <authorList>
            <person name="Nath O."/>
            <person name="Fletcher S.J."/>
            <person name="Hayward A."/>
            <person name="Shaw L.M."/>
            <person name="Masouleh A.K."/>
            <person name="Furtado A."/>
            <person name="Henry R.J."/>
            <person name="Mitter N."/>
        </authorList>
    </citation>
    <scope>NUCLEOTIDE SEQUENCE [LARGE SCALE GENOMIC DNA]</scope>
    <source>
        <strain evidence="2">cv. Hass</strain>
    </source>
</reference>
<accession>A0ACC2MG12</accession>